<dbReference type="Proteomes" id="UP001596410">
    <property type="component" value="Unassembled WGS sequence"/>
</dbReference>
<name>A0ABW2EH22_9BACI</name>
<accession>A0ABW2EH22</accession>
<dbReference type="EMBL" id="JBHSZV010000013">
    <property type="protein sequence ID" value="MFC7061453.1"/>
    <property type="molecule type" value="Genomic_DNA"/>
</dbReference>
<keyword evidence="2" id="KW-1185">Reference proteome</keyword>
<evidence type="ECO:0000313" key="2">
    <source>
        <dbReference type="Proteomes" id="UP001596410"/>
    </source>
</evidence>
<evidence type="ECO:0008006" key="3">
    <source>
        <dbReference type="Google" id="ProtNLM"/>
    </source>
</evidence>
<proteinExistence type="predicted"/>
<comment type="caution">
    <text evidence="1">The sequence shown here is derived from an EMBL/GenBank/DDBJ whole genome shotgun (WGS) entry which is preliminary data.</text>
</comment>
<organism evidence="1 2">
    <name type="scientific">Halobacillus seohaensis</name>
    <dbReference type="NCBI Taxonomy" id="447421"/>
    <lineage>
        <taxon>Bacteria</taxon>
        <taxon>Bacillati</taxon>
        <taxon>Bacillota</taxon>
        <taxon>Bacilli</taxon>
        <taxon>Bacillales</taxon>
        <taxon>Bacillaceae</taxon>
        <taxon>Halobacillus</taxon>
    </lineage>
</organism>
<evidence type="ECO:0000313" key="1">
    <source>
        <dbReference type="EMBL" id="MFC7061453.1"/>
    </source>
</evidence>
<reference evidence="2" key="1">
    <citation type="journal article" date="2019" name="Int. J. Syst. Evol. Microbiol.">
        <title>The Global Catalogue of Microorganisms (GCM) 10K type strain sequencing project: providing services to taxonomists for standard genome sequencing and annotation.</title>
        <authorList>
            <consortium name="The Broad Institute Genomics Platform"/>
            <consortium name="The Broad Institute Genome Sequencing Center for Infectious Disease"/>
            <person name="Wu L."/>
            <person name="Ma J."/>
        </authorList>
    </citation>
    <scope>NUCLEOTIDE SEQUENCE [LARGE SCALE GENOMIC DNA]</scope>
    <source>
        <strain evidence="2">CGMCC 4.1621</strain>
    </source>
</reference>
<dbReference type="RefSeq" id="WP_204710975.1">
    <property type="nucleotide sequence ID" value="NZ_JBHSZV010000013.1"/>
</dbReference>
<gene>
    <name evidence="1" type="ORF">ACFQIC_06215</name>
</gene>
<sequence length="76" mass="8994">MSSCNLDHPNEDVRKKLEDQKNYLPEDLYEHSILFLNQSPTQSDLNELFHLLKKYDLSSEKEKNERNKSIKSLVQS</sequence>
<protein>
    <recommendedName>
        <fullName evidence="3">Group-specific protein</fullName>
    </recommendedName>
</protein>